<proteinExistence type="predicted"/>
<dbReference type="InterPro" id="IPR029044">
    <property type="entry name" value="Nucleotide-diphossugar_trans"/>
</dbReference>
<dbReference type="SUPFAM" id="SSF53448">
    <property type="entry name" value="Nucleotide-diphospho-sugar transferases"/>
    <property type="match status" value="1"/>
</dbReference>
<dbReference type="CDD" id="cd04196">
    <property type="entry name" value="GT_2_like_d"/>
    <property type="match status" value="1"/>
</dbReference>
<feature type="domain" description="Glycosyltransferase 2-like" evidence="1">
    <location>
        <begin position="3"/>
        <end position="164"/>
    </location>
</feature>
<accession>A0AAW5IRA8</accession>
<sequence length="236" mass="27664">MISVCIATHNGAHYIKEQIESVLCQLGPKDEIIISDDGSTDNTIDILLAFNDKRIKIHFYKQPVKSKHSHTYVCRNFENALKYAKGEYIFLADQDDWWMPDKVEKCVAALTNNILVVHQAEVCDRNLNFKGILMYKNNFVFKNYLSLRRGKYYGCTLAFRKELLDYVLPFPMKLILHDQWIGCMAELKGDVYYERVPLIKYRLHGDNTSGGPSPNTLFFQIWYRVYMFIHLINRCK</sequence>
<dbReference type="Proteomes" id="UP001205531">
    <property type="component" value="Unassembled WGS sequence"/>
</dbReference>
<dbReference type="PANTHER" id="PTHR22916:SF3">
    <property type="entry name" value="UDP-GLCNAC:BETAGAL BETA-1,3-N-ACETYLGLUCOSAMINYLTRANSFERASE-LIKE PROTEIN 1"/>
    <property type="match status" value="1"/>
</dbReference>
<protein>
    <submittedName>
        <fullName evidence="2">Glycosyltransferase family 2 protein</fullName>
    </submittedName>
</protein>
<dbReference type="Pfam" id="PF00535">
    <property type="entry name" value="Glycos_transf_2"/>
    <property type="match status" value="1"/>
</dbReference>
<reference evidence="2" key="1">
    <citation type="submission" date="2022-07" db="EMBL/GenBank/DDBJ databases">
        <title>Prevotella copri.</title>
        <authorList>
            <person name="Yang C."/>
        </authorList>
    </citation>
    <scope>NUCLEOTIDE SEQUENCE</scope>
    <source>
        <strain evidence="2">HF2107</strain>
    </source>
</reference>
<evidence type="ECO:0000313" key="2">
    <source>
        <dbReference type="EMBL" id="MCP9565455.1"/>
    </source>
</evidence>
<dbReference type="GO" id="GO:0016758">
    <property type="term" value="F:hexosyltransferase activity"/>
    <property type="evidence" value="ECO:0007669"/>
    <property type="project" value="UniProtKB-ARBA"/>
</dbReference>
<evidence type="ECO:0000259" key="1">
    <source>
        <dbReference type="Pfam" id="PF00535"/>
    </source>
</evidence>
<dbReference type="PANTHER" id="PTHR22916">
    <property type="entry name" value="GLYCOSYLTRANSFERASE"/>
    <property type="match status" value="1"/>
</dbReference>
<dbReference type="InterPro" id="IPR001173">
    <property type="entry name" value="Glyco_trans_2-like"/>
</dbReference>
<dbReference type="RefSeq" id="WP_254953627.1">
    <property type="nucleotide sequence ID" value="NZ_JANDWY010000032.1"/>
</dbReference>
<evidence type="ECO:0000313" key="3">
    <source>
        <dbReference type="Proteomes" id="UP001205531"/>
    </source>
</evidence>
<organism evidence="2 3">
    <name type="scientific">Segatella copri</name>
    <dbReference type="NCBI Taxonomy" id="165179"/>
    <lineage>
        <taxon>Bacteria</taxon>
        <taxon>Pseudomonadati</taxon>
        <taxon>Bacteroidota</taxon>
        <taxon>Bacteroidia</taxon>
        <taxon>Bacteroidales</taxon>
        <taxon>Prevotellaceae</taxon>
        <taxon>Segatella</taxon>
    </lineage>
</organism>
<comment type="caution">
    <text evidence="2">The sequence shown here is derived from an EMBL/GenBank/DDBJ whole genome shotgun (WGS) entry which is preliminary data.</text>
</comment>
<dbReference type="Gene3D" id="3.90.550.10">
    <property type="entry name" value="Spore Coat Polysaccharide Biosynthesis Protein SpsA, Chain A"/>
    <property type="match status" value="1"/>
</dbReference>
<dbReference type="AlphaFoldDB" id="A0AAW5IRA8"/>
<name>A0AAW5IRA8_9BACT</name>
<dbReference type="EMBL" id="JANDWZ010000035">
    <property type="protein sequence ID" value="MCP9565455.1"/>
    <property type="molecule type" value="Genomic_DNA"/>
</dbReference>
<gene>
    <name evidence="2" type="ORF">NNC64_13015</name>
</gene>